<feature type="region of interest" description="Disordered" evidence="7">
    <location>
        <begin position="3057"/>
        <end position="3113"/>
    </location>
</feature>
<feature type="region of interest" description="Disordered" evidence="7">
    <location>
        <begin position="3280"/>
        <end position="3332"/>
    </location>
</feature>
<feature type="region of interest" description="Disordered" evidence="7">
    <location>
        <begin position="2345"/>
        <end position="2374"/>
    </location>
</feature>
<feature type="region of interest" description="Disordered" evidence="7">
    <location>
        <begin position="1601"/>
        <end position="1624"/>
    </location>
</feature>
<dbReference type="GO" id="GO:0015031">
    <property type="term" value="P:protein transport"/>
    <property type="evidence" value="ECO:0007669"/>
    <property type="project" value="UniProtKB-KW"/>
</dbReference>
<dbReference type="InterPro" id="IPR035999">
    <property type="entry name" value="Sec7_dom_sf"/>
</dbReference>
<feature type="compositionally biased region" description="Low complexity" evidence="7">
    <location>
        <begin position="1807"/>
        <end position="1819"/>
    </location>
</feature>
<evidence type="ECO:0000256" key="7">
    <source>
        <dbReference type="SAM" id="MobiDB-lite"/>
    </source>
</evidence>
<dbReference type="InParanoid" id="F0VK14"/>
<dbReference type="Pfam" id="PF12783">
    <property type="entry name" value="Sec7-like_HUS"/>
    <property type="match status" value="1"/>
</dbReference>
<dbReference type="Gene3D" id="1.10.1000.11">
    <property type="entry name" value="Arf Nucleotide-binding Site Opener,domain 2"/>
    <property type="match status" value="1"/>
</dbReference>
<evidence type="ECO:0000256" key="3">
    <source>
        <dbReference type="ARBA" id="ARBA00022448"/>
    </source>
</evidence>
<feature type="region of interest" description="Disordered" evidence="7">
    <location>
        <begin position="1103"/>
        <end position="1171"/>
    </location>
</feature>
<feature type="compositionally biased region" description="Polar residues" evidence="7">
    <location>
        <begin position="3703"/>
        <end position="3713"/>
    </location>
</feature>
<organism evidence="9 11">
    <name type="scientific">Neospora caninum (strain Liverpool)</name>
    <dbReference type="NCBI Taxonomy" id="572307"/>
    <lineage>
        <taxon>Eukaryota</taxon>
        <taxon>Sar</taxon>
        <taxon>Alveolata</taxon>
        <taxon>Apicomplexa</taxon>
        <taxon>Conoidasida</taxon>
        <taxon>Coccidia</taxon>
        <taxon>Eucoccidiorida</taxon>
        <taxon>Eimeriorina</taxon>
        <taxon>Sarcocystidae</taxon>
        <taxon>Neospora</taxon>
    </lineage>
</organism>
<feature type="compositionally biased region" description="Low complexity" evidence="7">
    <location>
        <begin position="2821"/>
        <end position="2844"/>
    </location>
</feature>
<feature type="region of interest" description="Disordered" evidence="7">
    <location>
        <begin position="1783"/>
        <end position="1825"/>
    </location>
</feature>
<reference evidence="9" key="2">
    <citation type="submission" date="2011-03" db="EMBL/GenBank/DDBJ databases">
        <title>Comparative genomics and transcriptomics of Neospora caninum and Toxoplasma gondii.</title>
        <authorList>
            <person name="Reid A.J."/>
            <person name="Sohal A."/>
            <person name="Harris D."/>
            <person name="Quail M."/>
            <person name="Sanders M."/>
            <person name="Berriman M."/>
            <person name="Wastling J.M."/>
            <person name="Pain A."/>
        </authorList>
    </citation>
    <scope>NUCLEOTIDE SEQUENCE</scope>
    <source>
        <strain evidence="9">Liverpool</strain>
    </source>
</reference>
<feature type="compositionally biased region" description="Acidic residues" evidence="7">
    <location>
        <begin position="2692"/>
        <end position="2705"/>
    </location>
</feature>
<evidence type="ECO:0000256" key="5">
    <source>
        <dbReference type="ARBA" id="ARBA00022927"/>
    </source>
</evidence>
<feature type="compositionally biased region" description="Basic and acidic residues" evidence="7">
    <location>
        <begin position="2851"/>
        <end position="2862"/>
    </location>
</feature>
<feature type="compositionally biased region" description="Basic and acidic residues" evidence="7">
    <location>
        <begin position="544"/>
        <end position="599"/>
    </location>
</feature>
<evidence type="ECO:0000313" key="10">
    <source>
        <dbReference type="EMBL" id="CEL68755.1"/>
    </source>
</evidence>
<feature type="region of interest" description="Disordered" evidence="7">
    <location>
        <begin position="2821"/>
        <end position="2974"/>
    </location>
</feature>
<feature type="compositionally biased region" description="Basic and acidic residues" evidence="7">
    <location>
        <begin position="213"/>
        <end position="269"/>
    </location>
</feature>
<comment type="subcellular location">
    <subcellularLocation>
        <location evidence="2">Cytoplasm</location>
    </subcellularLocation>
    <subcellularLocation>
        <location evidence="1">Membrane</location>
    </subcellularLocation>
</comment>
<keyword evidence="3" id="KW-0813">Transport</keyword>
<feature type="compositionally biased region" description="Basic and acidic residues" evidence="7">
    <location>
        <begin position="3177"/>
        <end position="3191"/>
    </location>
</feature>
<dbReference type="eggNOG" id="KOG0929">
    <property type="taxonomic scope" value="Eukaryota"/>
</dbReference>
<feature type="compositionally biased region" description="Low complexity" evidence="7">
    <location>
        <begin position="2347"/>
        <end position="2359"/>
    </location>
</feature>
<feature type="region of interest" description="Disordered" evidence="7">
    <location>
        <begin position="773"/>
        <end position="798"/>
    </location>
</feature>
<gene>
    <name evidence="10" type="ORF">BN1204_044930</name>
    <name evidence="9" type="ORF">NCLIV_044930</name>
</gene>
<feature type="region of interest" description="Disordered" evidence="7">
    <location>
        <begin position="1841"/>
        <end position="1906"/>
    </location>
</feature>
<dbReference type="Pfam" id="PF20252">
    <property type="entry name" value="BIG2_C"/>
    <property type="match status" value="1"/>
</dbReference>
<dbReference type="Pfam" id="PF09324">
    <property type="entry name" value="Sec7-like_HDS"/>
    <property type="match status" value="1"/>
</dbReference>
<dbReference type="RefSeq" id="XP_003884090.1">
    <property type="nucleotide sequence ID" value="XM_003884041.1"/>
</dbReference>
<dbReference type="OMA" id="ASADCCY"/>
<dbReference type="GeneID" id="13441990"/>
<feature type="region of interest" description="Disordered" evidence="7">
    <location>
        <begin position="2576"/>
        <end position="2634"/>
    </location>
</feature>
<dbReference type="InterPro" id="IPR032629">
    <property type="entry name" value="DCB_dom"/>
</dbReference>
<evidence type="ECO:0000256" key="1">
    <source>
        <dbReference type="ARBA" id="ARBA00004370"/>
    </source>
</evidence>
<evidence type="ECO:0000313" key="11">
    <source>
        <dbReference type="Proteomes" id="UP000007494"/>
    </source>
</evidence>
<feature type="region of interest" description="Disordered" evidence="7">
    <location>
        <begin position="2674"/>
        <end position="2773"/>
    </location>
</feature>
<feature type="region of interest" description="Disordered" evidence="7">
    <location>
        <begin position="668"/>
        <end position="709"/>
    </location>
</feature>
<dbReference type="GO" id="GO:0005737">
    <property type="term" value="C:cytoplasm"/>
    <property type="evidence" value="ECO:0007669"/>
    <property type="project" value="UniProtKB-SubCell"/>
</dbReference>
<feature type="compositionally biased region" description="Low complexity" evidence="7">
    <location>
        <begin position="1511"/>
        <end position="1521"/>
    </location>
</feature>
<dbReference type="CDD" id="cd23022">
    <property type="entry name" value="zf-HIT_DDX59"/>
    <property type="match status" value="1"/>
</dbReference>
<feature type="compositionally biased region" description="Low complexity" evidence="7">
    <location>
        <begin position="2577"/>
        <end position="2595"/>
    </location>
</feature>
<feature type="compositionally biased region" description="Basic and acidic residues" evidence="7">
    <location>
        <begin position="1433"/>
        <end position="1457"/>
    </location>
</feature>
<dbReference type="SUPFAM" id="SSF48371">
    <property type="entry name" value="ARM repeat"/>
    <property type="match status" value="1"/>
</dbReference>
<feature type="compositionally biased region" description="Polar residues" evidence="7">
    <location>
        <begin position="788"/>
        <end position="797"/>
    </location>
</feature>
<keyword evidence="4" id="KW-0963">Cytoplasm</keyword>
<feature type="compositionally biased region" description="Low complexity" evidence="7">
    <location>
        <begin position="1123"/>
        <end position="1139"/>
    </location>
</feature>
<sequence length="3713" mass="399931">MRDGAAASLPAPEMNREQRDGQGGKAPGEPDEGATERQGPRAGDENPKSELERNRDGLSGGRRTSNAAHCSSGPQPSLASAVSSLPVSSAADGALPFSPSLISPSDVYFVPSPSLANFLRKSLERLEKSSPSVRRSKELKEACGAALEALDALMSRRERGRQAEGREAAEHATGEICDVCQETGDGRVGVSEAQRPEGVAPEREADGPQVEGAKTEKISLEEEGREGREENDGTRREAGEDREADGKEEREGKDEKDGKDERGGKERKGSPRPVSSFFAFSLGLGSGRAKKEKSGKQESEKKRELTLRGVDEDERDIELLFEPLRLACESNHPKLQLPALDGIHRLLVSGFISPFLKSPSSSRESLFSWRQRGDSEKPREGPSEDLPALSPHFEAETPSTSVPALFPSFFGSRKSDPALAPEDSPHPTHSRKPTEHKLASSSSSSSASLPLLSRVVVAVCRCSSSPDEAVVLQVLRCLLTTLTSPSLEVHGGTLLTCLRTLFDVFQSPQRSKENQRTAQAALLQTVHTVVQRYEFSAYPPLCAEKETEREAGEEPRERAQREPRVPDSAREERRPEREKREEEKGEKARGAAEKLDASRGGDVGEGQRGGQPGVGETGERSRLGPRNESETPTREDEKAASVSKFLQSYTYQLIDQAILRAALQAQPEQDQYSRSSSSSSPSSSSLSSPASSPTPSPSSSHPDGSSSAVKDDALTALELASTVNERGEERGRYGWCVECRQAAAHYCLETGDPVCGKACKGANLRRLRRLQGESCAESPPEDAHAQPVSPSLASSSRPLGDGALPASFAAAGAAASALQTESPLSPRSLCAAPMSVQQRDVLLVLQALCRLASSDDASPFSLSSDNEAKRGFGVFGLVPSGALTLGGAEGDRRPEEKRRRATTRLALELTYTMLHASGECLRGSKLFLTFVKRQLFFALIKSVIVPSLSSVSLRIFLYLVEHHHMHLEQETAFFLSDVLLRLVASPNLPLEQREAVLAALREFLAVVPPPFFLSLFVNFDCSVHEKDVALPLLQTLCDLAANGGQTEASTASTFQRHLPLREEAMRGLEALLSRLLAWIDKLNKKRAEARRLVRGRTRGSWRRERKNWREKKGGDLGEESDETLPLSSSDDSTFSTPPSRACSRQASVGRVDSSSFSKPEQGSSDLHDASHASFLRPPASVSSRLDQVVRQRERKNQIRRGVALFNRSPEKGLAHLVSLKYLEAQPKSVANFFLAQEGLSKTRIGEFLGEDAPFNKKVLHALVDSLDFRGKEIDAALKTFLQLFRLPGEAQKIDRMMEKFAEKFFLDNSAPSPAASALQKLHASQPATAARVSASAAREAVAERNARLYASADCCYVLAFSLIMLHTDAHSREIKEEQRMSKDAFVRNNRGINNGRDLETSYLETLYDRIVQEEWRLEDDDVALCMREKREKLPGSKRTRENREAGEGHGGERRLDGDDFEDLSEDEGTMGVLAQPSPFCDASVSSLFWSPVQVLEEDRVRAEAEAHPPRAGDASRAAPSASSSLWASPGFEEGMAIASAAAGEPALWESFRGLALGTEGTVSVSKKIFCTSSLQLAPPVVDLKSFSKKACQSLVARVAGRRDSQHRAPGGSVAQGKAREGKRTSAPVSAALSSVELMASTPYLLQLASWHLLRCFAEVLGRDAKDEAREEALAAAAVGAFNSATRLCMRLQLAIQRNAFVTALSALTYLHCSAARLLRGKNLALIRLLLALGLECGETLEEAWLPLLHAASQVDFLHVVAHDVLQRAREKQMLLNASLQTPAQPAGGLTEACSPDPPEAPHAPSQGARDAANSAADGAESPRSTALPTAHAADFLANAWSPARAPGAEPRRADEALSGTRREEPGADEMETSGRGDTGEGRGERGDGREGWFDSDGKDGKRPAATSAGADFDAIASRNLSLPHGPILHTSPVETPSTQALPGLSSACVGPRLLSPADLSRPHAPLPLSVASGEDGSARTNFVVSASAPSAFLGVALLGVGDRSGALRPLWRDARGRGVSGKDRGDAGSFAASLLPSAVPPSAAYGLGHANYAPNLSSLSASFVSPFGPAAPPPLGLWLGPLRAGGSPQWVSFASLSSSGGSETLFQNALVVWREVASSVLDLLFTQSRALSSAAVIFFVLSLCLVSSQELHPSLASSQPEGTYAASAPPQAYVFAPFSNGKRARRGEAKQAGDAPLLDTSPRLFSLQKLVEVAHFNMDRLRFVWNRIWTILRSHFAHACLHPSLAVRLYAIDSLRQLTTKFLEKDELAQFTFQAEFLKLFLTVMTHPHTEDEVKDFLMHIIFNLVRSQASNIRSGWRTVLQTVHAAATESSAYLQHFPSHRKDALASGSSASSVPSPGDGKASGREEEGSAQGSKVVGMWKRLRLAFQVVEQILAHSLGMLTGDSLDEAVRCLLLFASNPVDESMAIRAVLYLELSVLCLIEGTVPASFPGAALLASLPNEETRNSVVLSSLLHLHGRLRDGRRDKRNRDSRSLRETGEKRKNRVRERTEHARLRHRQDEAGELDVKDDPATVDAGELGDNSQTPSAPALPNNNATFFLCFPVLTALAHLACAPLPSSSVSSSSPSSSSSSSSSLAPPGVGQRRSSPPPTSLQPAIGSDVSSSSERRESGREGRRRNVALDALFRLLLTYGASFSPLFAFCVAKDREGSFACADAGSEERTRLSAARGEVEETGDGEGGGENEEEGKGRGEPGNTEQQIDRQGADRSSSSSERELTTPRGESASGDKRLDAEEEKQHEESNGCLSFSREDSALEERRSATEGLDSRWRMIFQGVLCPLFDDLFLLLRLNLQDRRAVCALPPLLPSSGRASSASSQARSAALPRDPAPENETERPREERETLKLLTAETLFEKSREAPSSNGSPREKPLASSFSLEDRADEAGAHASHPDSAPGHPIAPASRQKPNARASISSACSSASSAASKPSERRCSKEGEQERRGSDAGGGGSRDRDRHERDACAGARLGTALWAEMSCWDALRQLVLLADLHLCELQSQLKNVLSLIFAAVEEDSALERLARLGVEAFRNLLVALGRRTARPPRVARPERKEEREKPDAEAAHKEGEAKEPQEERSETESMAGRMEEEQKEQEDATEDVDLEACWRAVADSALALFQRTTPTSLLGDSFWFSSKDLLLHYGMFFLPVPVSLPLERSALSGDGRETHSETRKRHEEEDSTAPTENLNPHVCPEEHVQKQTVSSSSSSSSGPDPVEFAEDGFWPNSAGGAFPSLQREAIVRVLVAHSSLDVSSLFASFPFSAALSLSSGEERDSGDTGTGARRSSGVDSDTREKDERGGQATDTERNPASPFSPSRLGGSPGLAFDSSHVVTHCVVQLLLIDVLQQVVGTLAPRLPAPVLARFLCALESSFLFANIFNQQVEFRHVLQQRGFMSGMRHLPGLHKQSREAVSASLSLLTSVLASPGKSSSAPAGASSVLLSASEASARGPGRSRSMSAAEAAERFLRVSRWLVCQFLSREKDVAKLAEEKRLKETLARQQPSHLSRDGKTGWAEKTKSETLKHLELTESERELAGFAPLICGKMLPGLSRFPKETLSLYADAVFSLLVELIGAGSAEVRSAVRDFFASRFASMANLSFCSPMVQRQTLLATSLSSSSSAASLSQPSAELVQQAADRRSSKASQAPPVRAALSSPASSPSSPAFSADLSSLGTGGRAGEEVRGGDAAASHLSAQAVSQERS</sequence>
<feature type="compositionally biased region" description="Basic and acidic residues" evidence="7">
    <location>
        <begin position="3303"/>
        <end position="3320"/>
    </location>
</feature>
<evidence type="ECO:0000259" key="8">
    <source>
        <dbReference type="PROSITE" id="PS50190"/>
    </source>
</evidence>
<evidence type="ECO:0000313" key="9">
    <source>
        <dbReference type="EMBL" id="CBZ54059.1"/>
    </source>
</evidence>
<feature type="compositionally biased region" description="Basic and acidic residues" evidence="7">
    <location>
        <begin position="34"/>
        <end position="56"/>
    </location>
</feature>
<dbReference type="EMBL" id="LN714485">
    <property type="protein sequence ID" value="CEL68755.1"/>
    <property type="molecule type" value="Genomic_DNA"/>
</dbReference>
<feature type="compositionally biased region" description="Basic and acidic residues" evidence="7">
    <location>
        <begin position="1849"/>
        <end position="1865"/>
    </location>
</feature>
<keyword evidence="6" id="KW-0472">Membrane</keyword>
<evidence type="ECO:0000256" key="4">
    <source>
        <dbReference type="ARBA" id="ARBA00022490"/>
    </source>
</evidence>
<feature type="compositionally biased region" description="Gly residues" evidence="7">
    <location>
        <begin position="601"/>
        <end position="616"/>
    </location>
</feature>
<dbReference type="CDD" id="cd00171">
    <property type="entry name" value="Sec7"/>
    <property type="match status" value="1"/>
</dbReference>
<evidence type="ECO:0000256" key="2">
    <source>
        <dbReference type="ARBA" id="ARBA00004496"/>
    </source>
</evidence>
<evidence type="ECO:0000256" key="6">
    <source>
        <dbReference type="ARBA" id="ARBA00023136"/>
    </source>
</evidence>
<dbReference type="InterPro" id="IPR023394">
    <property type="entry name" value="Sec7_C_sf"/>
</dbReference>
<dbReference type="InterPro" id="IPR000904">
    <property type="entry name" value="Sec7_dom"/>
</dbReference>
<accession>F0VK14</accession>
<feature type="compositionally biased region" description="Basic and acidic residues" evidence="7">
    <location>
        <begin position="371"/>
        <end position="382"/>
    </location>
</feature>
<feature type="compositionally biased region" description="Basic and acidic residues" evidence="7">
    <location>
        <begin position="2484"/>
        <end position="2531"/>
    </location>
</feature>
<dbReference type="PANTHER" id="PTHR10663">
    <property type="entry name" value="GUANYL-NUCLEOTIDE EXCHANGE FACTOR"/>
    <property type="match status" value="1"/>
</dbReference>
<protein>
    <submittedName>
        <fullName evidence="9">Sec7 domain containing protein, related</fullName>
    </submittedName>
</protein>
<proteinExistence type="predicted"/>
<dbReference type="GO" id="GO:0016020">
    <property type="term" value="C:membrane"/>
    <property type="evidence" value="ECO:0007669"/>
    <property type="project" value="UniProtKB-SubCell"/>
</dbReference>
<feature type="compositionally biased region" description="Low complexity" evidence="7">
    <location>
        <begin position="2927"/>
        <end position="2944"/>
    </location>
</feature>
<feature type="region of interest" description="Disordered" evidence="7">
    <location>
        <begin position="3637"/>
        <end position="3713"/>
    </location>
</feature>
<dbReference type="SMART" id="SM00222">
    <property type="entry name" value="Sec7"/>
    <property type="match status" value="1"/>
</dbReference>
<keyword evidence="5" id="KW-0653">Protein transport</keyword>
<feature type="region of interest" description="Disordered" evidence="7">
    <location>
        <begin position="157"/>
        <end position="309"/>
    </location>
</feature>
<dbReference type="GO" id="GO:0032012">
    <property type="term" value="P:regulation of ARF protein signal transduction"/>
    <property type="evidence" value="ECO:0007669"/>
    <property type="project" value="InterPro"/>
</dbReference>
<dbReference type="InterPro" id="IPR015403">
    <property type="entry name" value="Mon2/Sec7/BIG1-like_HDS"/>
</dbReference>
<feature type="compositionally biased region" description="Basic and acidic residues" evidence="7">
    <location>
        <begin position="1872"/>
        <end position="1902"/>
    </location>
</feature>
<feature type="compositionally biased region" description="Basic and acidic residues" evidence="7">
    <location>
        <begin position="2945"/>
        <end position="2961"/>
    </location>
</feature>
<reference evidence="9" key="1">
    <citation type="submission" date="2011-02" db="EMBL/GenBank/DDBJ databases">
        <authorList>
            <person name="Aslett M."/>
        </authorList>
    </citation>
    <scope>NUCLEOTIDE SEQUENCE</scope>
    <source>
        <strain evidence="9">Liverpool</strain>
    </source>
</reference>
<feature type="compositionally biased region" description="Basic and acidic residues" evidence="7">
    <location>
        <begin position="1501"/>
        <end position="1510"/>
    </location>
</feature>
<feature type="compositionally biased region" description="Low complexity" evidence="7">
    <location>
        <begin position="673"/>
        <end position="707"/>
    </location>
</feature>
<dbReference type="InterPro" id="IPR032691">
    <property type="entry name" value="Mon2/Sec7/BIG1-like_HUS"/>
</dbReference>
<feature type="region of interest" description="Disordered" evidence="7">
    <location>
        <begin position="3173"/>
        <end position="3235"/>
    </location>
</feature>
<feature type="compositionally biased region" description="Basic and acidic residues" evidence="7">
    <location>
        <begin position="157"/>
        <end position="173"/>
    </location>
</feature>
<dbReference type="Pfam" id="PF16213">
    <property type="entry name" value="DCB"/>
    <property type="match status" value="1"/>
</dbReference>
<feature type="compositionally biased region" description="Basic and acidic residues" evidence="7">
    <location>
        <begin position="2745"/>
        <end position="2761"/>
    </location>
</feature>
<dbReference type="EMBL" id="FR823391">
    <property type="protein sequence ID" value="CBZ54059.1"/>
    <property type="molecule type" value="Genomic_DNA"/>
</dbReference>
<feature type="compositionally biased region" description="Polar residues" evidence="7">
    <location>
        <begin position="1142"/>
        <end position="1164"/>
    </location>
</feature>
<feature type="domain" description="SEC7" evidence="8">
    <location>
        <begin position="1187"/>
        <end position="1413"/>
    </location>
</feature>
<dbReference type="PANTHER" id="PTHR10663:SF375">
    <property type="entry name" value="LD29171P"/>
    <property type="match status" value="1"/>
</dbReference>
<feature type="region of interest" description="Disordered" evidence="7">
    <location>
        <begin position="416"/>
        <end position="445"/>
    </location>
</feature>
<feature type="region of interest" description="Disordered" evidence="7">
    <location>
        <begin position="2484"/>
        <end position="2549"/>
    </location>
</feature>
<dbReference type="GO" id="GO:0005085">
    <property type="term" value="F:guanyl-nucleotide exchange factor activity"/>
    <property type="evidence" value="ECO:0007669"/>
    <property type="project" value="InterPro"/>
</dbReference>
<reference evidence="11" key="3">
    <citation type="journal article" date="2012" name="PLoS Pathog.">
        <title>Comparative genomics of the apicomplexan parasites Toxoplasma gondii and Neospora caninum: Coccidia differing in host range and transmission strategy.</title>
        <authorList>
            <person name="Reid A.J."/>
            <person name="Vermont S.J."/>
            <person name="Cotton J.A."/>
            <person name="Harris D."/>
            <person name="Hill-Cawthorne G.A."/>
            <person name="Konen-Waisman S."/>
            <person name="Latham S.M."/>
            <person name="Mourier T."/>
            <person name="Norton R."/>
            <person name="Quail M.A."/>
            <person name="Sanders M."/>
            <person name="Shanmugam D."/>
            <person name="Sohal A."/>
            <person name="Wasmuth J.D."/>
            <person name="Brunk B."/>
            <person name="Grigg M.E."/>
            <person name="Howard J.C."/>
            <person name="Parkinson J."/>
            <person name="Roos D.S."/>
            <person name="Trees A.J."/>
            <person name="Berriman M."/>
            <person name="Pain A."/>
            <person name="Wastling J.M."/>
        </authorList>
    </citation>
    <scope>NUCLEOTIDE SEQUENCE [LARGE SCALE GENOMIC DNA]</scope>
    <source>
        <strain evidence="11">Liverpool</strain>
    </source>
</reference>
<feature type="compositionally biased region" description="Acidic residues" evidence="7">
    <location>
        <begin position="3104"/>
        <end position="3113"/>
    </location>
</feature>
<dbReference type="Proteomes" id="UP000007494">
    <property type="component" value="Chromosome X"/>
</dbReference>
<feature type="compositionally biased region" description="Polar residues" evidence="7">
    <location>
        <begin position="62"/>
        <end position="75"/>
    </location>
</feature>
<feature type="compositionally biased region" description="Low complexity" evidence="7">
    <location>
        <begin position="76"/>
        <end position="91"/>
    </location>
</feature>
<feature type="region of interest" description="Disordered" evidence="7">
    <location>
        <begin position="367"/>
        <end position="400"/>
    </location>
</feature>
<keyword evidence="11" id="KW-1185">Reference proteome</keyword>
<dbReference type="VEuPathDB" id="ToxoDB:NCLIV_044930"/>
<feature type="region of interest" description="Disordered" evidence="7">
    <location>
        <begin position="1501"/>
        <end position="1521"/>
    </location>
</feature>
<reference evidence="10" key="4">
    <citation type="journal article" date="2015" name="PLoS ONE">
        <title>Comprehensive Evaluation of Toxoplasma gondii VEG and Neospora caninum LIV Genomes with Tachyzoite Stage Transcriptome and Proteome Defines Novel Transcript Features.</title>
        <authorList>
            <person name="Ramaprasad A."/>
            <person name="Mourier T."/>
            <person name="Naeem R."/>
            <person name="Malas T.B."/>
            <person name="Moussa E."/>
            <person name="Panigrahi A."/>
            <person name="Vermont S.J."/>
            <person name="Otto T.D."/>
            <person name="Wastling J."/>
            <person name="Pain A."/>
        </authorList>
    </citation>
    <scope>NUCLEOTIDE SEQUENCE</scope>
    <source>
        <strain evidence="10">Liverpool</strain>
    </source>
</reference>
<feature type="compositionally biased region" description="Basic and acidic residues" evidence="7">
    <location>
        <begin position="617"/>
        <end position="639"/>
    </location>
</feature>
<feature type="region of interest" description="Disordered" evidence="7">
    <location>
        <begin position="1433"/>
        <end position="1462"/>
    </location>
</feature>
<feature type="compositionally biased region" description="Basic and acidic residues" evidence="7">
    <location>
        <begin position="3062"/>
        <end position="3094"/>
    </location>
</feature>
<name>F0VK14_NEOCL</name>
<feature type="region of interest" description="Disordered" evidence="7">
    <location>
        <begin position="544"/>
        <end position="641"/>
    </location>
</feature>
<dbReference type="InterPro" id="IPR016024">
    <property type="entry name" value="ARM-type_fold"/>
</dbReference>
<dbReference type="InterPro" id="IPR046455">
    <property type="entry name" value="Sec7/BIG1-like_C"/>
</dbReference>
<dbReference type="SUPFAM" id="SSF48425">
    <property type="entry name" value="Sec7 domain"/>
    <property type="match status" value="1"/>
</dbReference>
<feature type="compositionally biased region" description="Basic and acidic residues" evidence="7">
    <location>
        <begin position="292"/>
        <end position="309"/>
    </location>
</feature>
<dbReference type="OrthoDB" id="18431at2759"/>
<dbReference type="PROSITE" id="PS50190">
    <property type="entry name" value="SEC7"/>
    <property type="match status" value="1"/>
</dbReference>
<feature type="region of interest" description="Disordered" evidence="7">
    <location>
        <begin position="1"/>
        <end position="106"/>
    </location>
</feature>
<dbReference type="Gene3D" id="1.10.220.20">
    <property type="match status" value="1"/>
</dbReference>
<dbReference type="Pfam" id="PF01369">
    <property type="entry name" value="Sec7"/>
    <property type="match status" value="1"/>
</dbReference>
<feature type="compositionally biased region" description="Low complexity" evidence="7">
    <location>
        <begin position="3657"/>
        <end position="3683"/>
    </location>
</feature>